<dbReference type="InterPro" id="IPR037171">
    <property type="entry name" value="NagB/RpiA_transferase-like"/>
</dbReference>
<name>A0A8H7W8B8_9HELO</name>
<evidence type="ECO:0008006" key="3">
    <source>
        <dbReference type="Google" id="ProtNLM"/>
    </source>
</evidence>
<dbReference type="EMBL" id="JAFJYH010000199">
    <property type="protein sequence ID" value="KAG4416038.1"/>
    <property type="molecule type" value="Genomic_DNA"/>
</dbReference>
<proteinExistence type="predicted"/>
<reference evidence="1" key="1">
    <citation type="submission" date="2021-02" db="EMBL/GenBank/DDBJ databases">
        <title>Genome sequence Cadophora malorum strain M34.</title>
        <authorList>
            <person name="Stefanovic E."/>
            <person name="Vu D."/>
            <person name="Scully C."/>
            <person name="Dijksterhuis J."/>
            <person name="Roader J."/>
            <person name="Houbraken J."/>
        </authorList>
    </citation>
    <scope>NUCLEOTIDE SEQUENCE</scope>
    <source>
        <strain evidence="1">M34</strain>
    </source>
</reference>
<keyword evidence="2" id="KW-1185">Reference proteome</keyword>
<dbReference type="SUPFAM" id="SSF100950">
    <property type="entry name" value="NagB/RpiA/CoA transferase-like"/>
    <property type="match status" value="1"/>
</dbReference>
<organism evidence="1 2">
    <name type="scientific">Cadophora malorum</name>
    <dbReference type="NCBI Taxonomy" id="108018"/>
    <lineage>
        <taxon>Eukaryota</taxon>
        <taxon>Fungi</taxon>
        <taxon>Dikarya</taxon>
        <taxon>Ascomycota</taxon>
        <taxon>Pezizomycotina</taxon>
        <taxon>Leotiomycetes</taxon>
        <taxon>Helotiales</taxon>
        <taxon>Ploettnerulaceae</taxon>
        <taxon>Cadophora</taxon>
    </lineage>
</organism>
<accession>A0A8H7W8B8</accession>
<dbReference type="AlphaFoldDB" id="A0A8H7W8B8"/>
<dbReference type="Gene3D" id="3.40.50.10420">
    <property type="entry name" value="NagB/RpiA/CoA transferase-like"/>
    <property type="match status" value="1"/>
</dbReference>
<dbReference type="InterPro" id="IPR002698">
    <property type="entry name" value="FTHF_cligase"/>
</dbReference>
<dbReference type="Proteomes" id="UP000664132">
    <property type="component" value="Unassembled WGS sequence"/>
</dbReference>
<dbReference type="InterPro" id="IPR024185">
    <property type="entry name" value="FTHF_cligase-like_sf"/>
</dbReference>
<comment type="caution">
    <text evidence="1">The sequence shown here is derived from an EMBL/GenBank/DDBJ whole genome shotgun (WGS) entry which is preliminary data.</text>
</comment>
<sequence>MSPSNLPPSHKSSIRTKVWAELRKVALPDSRFHHDYSSFIADFIGSSHATDLLTSLPCYESARTIFIAPDNCIQELRYRALLDGKIVLVTTYGIRRGFWVLDPDVIPREKWEMASLLDGMERLGRHVTLAEIKREIGRIDLMVTGTGAINLQGLRFGKGHGFFDLEWAMLCEIGVAGEGTRTVAVVHECQVLDEELRGEEWDTGCDFVVTSERVIGVEGASKPRRGILWDRLEEGMLEDIESLRELRSLKGRSWSE</sequence>
<dbReference type="OrthoDB" id="433414at2759"/>
<dbReference type="PANTHER" id="PTHR13017:SF0">
    <property type="entry name" value="METHENYLTETRAHYDROFOLATE SYNTHASE DOMAIN-CONTAINING PROTEIN"/>
    <property type="match status" value="1"/>
</dbReference>
<gene>
    <name evidence="1" type="ORF">IFR04_010801</name>
</gene>
<protein>
    <recommendedName>
        <fullName evidence="3">5-formyltetrahydrofolate cyclo-ligase</fullName>
    </recommendedName>
</protein>
<dbReference type="Pfam" id="PF01812">
    <property type="entry name" value="5-FTHF_cyc-lig"/>
    <property type="match status" value="1"/>
</dbReference>
<dbReference type="PANTHER" id="PTHR13017">
    <property type="entry name" value="5-FORMYLTETRAHYDROFOLATE CYCLO-LIGASE-RELATED"/>
    <property type="match status" value="1"/>
</dbReference>
<evidence type="ECO:0000313" key="2">
    <source>
        <dbReference type="Proteomes" id="UP000664132"/>
    </source>
</evidence>
<evidence type="ECO:0000313" key="1">
    <source>
        <dbReference type="EMBL" id="KAG4416038.1"/>
    </source>
</evidence>
<dbReference type="GO" id="GO:0005737">
    <property type="term" value="C:cytoplasm"/>
    <property type="evidence" value="ECO:0007669"/>
    <property type="project" value="TreeGrafter"/>
</dbReference>